<gene>
    <name evidence="9" type="primary">rbsC_21</name>
    <name evidence="9" type="ORF">CBLFYP116_03498</name>
</gene>
<evidence type="ECO:0000256" key="2">
    <source>
        <dbReference type="ARBA" id="ARBA00022448"/>
    </source>
</evidence>
<dbReference type="PANTHER" id="PTHR32196:SF21">
    <property type="entry name" value="ABC TRANSPORTER PERMEASE PROTEIN YPHD-RELATED"/>
    <property type="match status" value="1"/>
</dbReference>
<evidence type="ECO:0000256" key="8">
    <source>
        <dbReference type="SAM" id="Phobius"/>
    </source>
</evidence>
<protein>
    <submittedName>
        <fullName evidence="9">Ribose transport system permease protein RbsC</fullName>
    </submittedName>
</protein>
<keyword evidence="7 8" id="KW-0472">Membrane</keyword>
<evidence type="ECO:0000256" key="7">
    <source>
        <dbReference type="ARBA" id="ARBA00023136"/>
    </source>
</evidence>
<reference evidence="9" key="1">
    <citation type="submission" date="2019-11" db="EMBL/GenBank/DDBJ databases">
        <authorList>
            <person name="Feng L."/>
        </authorList>
    </citation>
    <scope>NUCLEOTIDE SEQUENCE</scope>
    <source>
        <strain evidence="9">CbolteaeLFYP116</strain>
    </source>
</reference>
<evidence type="ECO:0000313" key="9">
    <source>
        <dbReference type="EMBL" id="VYT39719.1"/>
    </source>
</evidence>
<feature type="transmembrane region" description="Helical" evidence="8">
    <location>
        <begin position="12"/>
        <end position="36"/>
    </location>
</feature>
<dbReference type="GeneID" id="23116686"/>
<dbReference type="Pfam" id="PF02653">
    <property type="entry name" value="BPD_transp_2"/>
    <property type="match status" value="1"/>
</dbReference>
<dbReference type="EMBL" id="CACRTF010000014">
    <property type="protein sequence ID" value="VYT39719.1"/>
    <property type="molecule type" value="Genomic_DNA"/>
</dbReference>
<dbReference type="GO" id="GO:0022857">
    <property type="term" value="F:transmembrane transporter activity"/>
    <property type="evidence" value="ECO:0007669"/>
    <property type="project" value="InterPro"/>
</dbReference>
<feature type="transmembrane region" description="Helical" evidence="8">
    <location>
        <begin position="218"/>
        <end position="237"/>
    </location>
</feature>
<evidence type="ECO:0000256" key="1">
    <source>
        <dbReference type="ARBA" id="ARBA00004651"/>
    </source>
</evidence>
<dbReference type="GO" id="GO:0005886">
    <property type="term" value="C:plasma membrane"/>
    <property type="evidence" value="ECO:0007669"/>
    <property type="project" value="UniProtKB-SubCell"/>
</dbReference>
<dbReference type="InterPro" id="IPR001851">
    <property type="entry name" value="ABC_transp_permease"/>
</dbReference>
<organism evidence="9">
    <name type="scientific">Enterocloster bolteae</name>
    <dbReference type="NCBI Taxonomy" id="208479"/>
    <lineage>
        <taxon>Bacteria</taxon>
        <taxon>Bacillati</taxon>
        <taxon>Bacillota</taxon>
        <taxon>Clostridia</taxon>
        <taxon>Lachnospirales</taxon>
        <taxon>Lachnospiraceae</taxon>
        <taxon>Enterocloster</taxon>
    </lineage>
</organism>
<accession>A0A6N2WAK7</accession>
<evidence type="ECO:0000256" key="6">
    <source>
        <dbReference type="ARBA" id="ARBA00022989"/>
    </source>
</evidence>
<keyword evidence="5 8" id="KW-0812">Transmembrane</keyword>
<keyword evidence="2" id="KW-0813">Transport</keyword>
<evidence type="ECO:0000256" key="5">
    <source>
        <dbReference type="ARBA" id="ARBA00022692"/>
    </source>
</evidence>
<keyword evidence="4" id="KW-0997">Cell inner membrane</keyword>
<dbReference type="RefSeq" id="WP_002578160.1">
    <property type="nucleotide sequence ID" value="NZ_BAABZS010000001.1"/>
</dbReference>
<evidence type="ECO:0000256" key="3">
    <source>
        <dbReference type="ARBA" id="ARBA00022475"/>
    </source>
</evidence>
<keyword evidence="6 8" id="KW-1133">Transmembrane helix</keyword>
<proteinExistence type="predicted"/>
<sequence>MKQKNKNGNPVLGWLQMNLGPLLGLLALCIIVSLLSDKFVSKDNFLNILKSVSTNMMLACALTMVIILGLIDISVGSTVGLAGIVCATLIGTGRYPIWMVILFCLGIGLVVGLVNGILIAHIKIPAFIATLATQNIGRGLCQVICNGAPVRCSEEAFTRLGTTTMSGGISITVIYSAFFVVLICILMYRTKIGTYLYAIGGNEMAAEYSGINVKLIKMIPYLIGGFFAAFCGVIWTARLGSGSPTLGQNFELDAIAATALGGASMSGGIGRIGGTMIGVLMIGVINNGLNLINLNSFYQLIVKGLVVAISVIIDVMRKNRAANKV</sequence>
<feature type="transmembrane region" description="Helical" evidence="8">
    <location>
        <begin position="167"/>
        <end position="188"/>
    </location>
</feature>
<comment type="subcellular location">
    <subcellularLocation>
        <location evidence="1">Cell membrane</location>
        <topology evidence="1">Multi-pass membrane protein</topology>
    </subcellularLocation>
</comment>
<dbReference type="CDD" id="cd06579">
    <property type="entry name" value="TM_PBP1_transp_AraH_like"/>
    <property type="match status" value="1"/>
</dbReference>
<feature type="transmembrane region" description="Helical" evidence="8">
    <location>
        <begin position="97"/>
        <end position="122"/>
    </location>
</feature>
<dbReference type="AlphaFoldDB" id="A0A6N2WAK7"/>
<name>A0A6N2WAK7_9FIRM</name>
<dbReference type="PANTHER" id="PTHR32196">
    <property type="entry name" value="ABC TRANSPORTER PERMEASE PROTEIN YPHD-RELATED-RELATED"/>
    <property type="match status" value="1"/>
</dbReference>
<keyword evidence="3" id="KW-1003">Cell membrane</keyword>
<evidence type="ECO:0000256" key="4">
    <source>
        <dbReference type="ARBA" id="ARBA00022519"/>
    </source>
</evidence>
<feature type="transmembrane region" description="Helical" evidence="8">
    <location>
        <begin position="56"/>
        <end position="85"/>
    </location>
</feature>
<feature type="transmembrane region" description="Helical" evidence="8">
    <location>
        <begin position="297"/>
        <end position="316"/>
    </location>
</feature>